<dbReference type="InterPro" id="IPR002734">
    <property type="entry name" value="RibDG_C"/>
</dbReference>
<dbReference type="GO" id="GO:0008703">
    <property type="term" value="F:5-amino-6-(5-phosphoribosylamino)uracil reductase activity"/>
    <property type="evidence" value="ECO:0007669"/>
    <property type="project" value="InterPro"/>
</dbReference>
<reference evidence="2" key="2">
    <citation type="submission" date="2014-09" db="EMBL/GenBank/DDBJ databases">
        <title>Criblamydia sequanensis harbors a mega-plasmid encoding arsenite resistance.</title>
        <authorList>
            <person name="Bertelli C."/>
            <person name="Goesmann A."/>
            <person name="Greub G."/>
        </authorList>
    </citation>
    <scope>NUCLEOTIDE SEQUENCE [LARGE SCALE GENOMIC DNA]</scope>
    <source>
        <strain evidence="2">CRIB-18</strain>
    </source>
</reference>
<dbReference type="PANTHER" id="PTHR38011:SF11">
    <property type="entry name" value="2,5-DIAMINO-6-RIBOSYLAMINO-4(3H)-PYRIMIDINONE 5'-PHOSPHATE REDUCTASE"/>
    <property type="match status" value="1"/>
</dbReference>
<evidence type="ECO:0000313" key="2">
    <source>
        <dbReference type="EMBL" id="CDR34896.1"/>
    </source>
</evidence>
<gene>
    <name evidence="2" type="ORF">CSEC_2090</name>
</gene>
<dbReference type="SUPFAM" id="SSF53597">
    <property type="entry name" value="Dihydrofolate reductase-like"/>
    <property type="match status" value="1"/>
</dbReference>
<dbReference type="InterPro" id="IPR024072">
    <property type="entry name" value="DHFR-like_dom_sf"/>
</dbReference>
<dbReference type="Proteomes" id="UP000031552">
    <property type="component" value="Unassembled WGS sequence"/>
</dbReference>
<dbReference type="AlphaFoldDB" id="A0A090D0P5"/>
<feature type="domain" description="Bacterial bifunctional deaminase-reductase C-terminal" evidence="1">
    <location>
        <begin position="7"/>
        <end position="169"/>
    </location>
</feature>
<organism evidence="2 3">
    <name type="scientific">Candidatus Criblamydia sequanensis CRIB-18</name>
    <dbReference type="NCBI Taxonomy" id="1437425"/>
    <lineage>
        <taxon>Bacteria</taxon>
        <taxon>Pseudomonadati</taxon>
        <taxon>Chlamydiota</taxon>
        <taxon>Chlamydiia</taxon>
        <taxon>Parachlamydiales</taxon>
        <taxon>Candidatus Criblamydiaceae</taxon>
        <taxon>Candidatus Criblamydia</taxon>
    </lineage>
</organism>
<dbReference type="RefSeq" id="WP_041018443.1">
    <property type="nucleotide sequence ID" value="NZ_CCEJ010000010.1"/>
</dbReference>
<comment type="caution">
    <text evidence="2">The sequence shown here is derived from an EMBL/GenBank/DDBJ whole genome shotgun (WGS) entry which is preliminary data.</text>
</comment>
<dbReference type="InterPro" id="IPR050765">
    <property type="entry name" value="Riboflavin_Biosynth_HTPR"/>
</dbReference>
<reference evidence="2" key="1">
    <citation type="submission" date="2013-12" db="EMBL/GenBank/DDBJ databases">
        <authorList>
            <person name="Linke B."/>
        </authorList>
    </citation>
    <scope>NUCLEOTIDE SEQUENCE [LARGE SCALE GENOMIC DNA]</scope>
    <source>
        <strain evidence="2">CRIB-18</strain>
    </source>
</reference>
<dbReference type="STRING" id="1437425.CSEC_2090"/>
<evidence type="ECO:0000313" key="3">
    <source>
        <dbReference type="Proteomes" id="UP000031552"/>
    </source>
</evidence>
<dbReference type="eggNOG" id="COG0262">
    <property type="taxonomic scope" value="Bacteria"/>
</dbReference>
<dbReference type="PANTHER" id="PTHR38011">
    <property type="entry name" value="DIHYDROFOLATE REDUCTASE FAMILY PROTEIN (AFU_ORTHOLOGUE AFUA_8G06820)"/>
    <property type="match status" value="1"/>
</dbReference>
<accession>A0A090D0P5</accession>
<dbReference type="GO" id="GO:0009231">
    <property type="term" value="P:riboflavin biosynthetic process"/>
    <property type="evidence" value="ECO:0007669"/>
    <property type="project" value="InterPro"/>
</dbReference>
<dbReference type="Gene3D" id="3.40.430.10">
    <property type="entry name" value="Dihydrofolate Reductase, subunit A"/>
    <property type="match status" value="1"/>
</dbReference>
<keyword evidence="3" id="KW-1185">Reference proteome</keyword>
<evidence type="ECO:0000259" key="1">
    <source>
        <dbReference type="Pfam" id="PF01872"/>
    </source>
</evidence>
<dbReference type="Pfam" id="PF01872">
    <property type="entry name" value="RibD_C"/>
    <property type="match status" value="1"/>
</dbReference>
<sequence length="176" mass="19532">MAFFCPEVSIYIATSIDGYIARKDGNIDWLLYGHTGDEDYGFKKFIDSVDALVLGRKTYQVVSGFEDWPYSGKRVIVLSNTLKKVRKEAELFSGDLKDLLSKLYGDGIKHIWVDGGITASKFLEAGLVDNLTISIIAMVLGSGIPLFSAMNKEQPCRLVSSQSYPSGLVQLKYKMI</sequence>
<proteinExistence type="predicted"/>
<dbReference type="OrthoDB" id="195113at2"/>
<protein>
    <recommendedName>
        <fullName evidence="1">Bacterial bifunctional deaminase-reductase C-terminal domain-containing protein</fullName>
    </recommendedName>
</protein>
<name>A0A090D0P5_9BACT</name>
<dbReference type="EMBL" id="CCEJ010000010">
    <property type="protein sequence ID" value="CDR34896.1"/>
    <property type="molecule type" value="Genomic_DNA"/>
</dbReference>